<dbReference type="Gene3D" id="3.40.50.300">
    <property type="entry name" value="P-loop containing nucleotide triphosphate hydrolases"/>
    <property type="match status" value="1"/>
</dbReference>
<proteinExistence type="predicted"/>
<accession>A0ABU9DN06</accession>
<dbReference type="EMBL" id="JBBPCC010000013">
    <property type="protein sequence ID" value="MEK8130253.1"/>
    <property type="molecule type" value="Genomic_DNA"/>
</dbReference>
<sequence>MQRSPRLVVIFGPPATGKSFTLKNELKKYKGSQVISIDKDILNHYFFFPTLEKKPPPSPTDILWKTTSHLVTLLTEYEGALKKKGTQEEKDLVVFLQGVTSGGVESDIKVLLEAGYSMEFVLLAVEDPAILHKRIVARSQGNKPIGAPAMTLPELKGISLSCHSFFNQIIQTLRETGSKTYSGDFYDTLRQYSAFISYRVELTRFKSTGIDIATLNDSDFERTLTRELYTNAEISLDNNSVILTKNKDADIQIVLATG</sequence>
<dbReference type="RefSeq" id="WP_341417375.1">
    <property type="nucleotide sequence ID" value="NZ_JBBPCC010000013.1"/>
</dbReference>
<dbReference type="SUPFAM" id="SSF52540">
    <property type="entry name" value="P-loop containing nucleoside triphosphate hydrolases"/>
    <property type="match status" value="1"/>
</dbReference>
<reference evidence="1 2" key="1">
    <citation type="submission" date="2024-04" db="EMBL/GenBank/DDBJ databases">
        <title>draft genome sequnece of Paenibacillus filicis.</title>
        <authorList>
            <person name="Kim D.-U."/>
        </authorList>
    </citation>
    <scope>NUCLEOTIDE SEQUENCE [LARGE SCALE GENOMIC DNA]</scope>
    <source>
        <strain evidence="1 2">KACC14197</strain>
    </source>
</reference>
<gene>
    <name evidence="1" type="ORF">WMW72_20305</name>
</gene>
<name>A0ABU9DN06_9BACL</name>
<evidence type="ECO:0008006" key="3">
    <source>
        <dbReference type="Google" id="ProtNLM"/>
    </source>
</evidence>
<evidence type="ECO:0000313" key="2">
    <source>
        <dbReference type="Proteomes" id="UP001469365"/>
    </source>
</evidence>
<comment type="caution">
    <text evidence="1">The sequence shown here is derived from an EMBL/GenBank/DDBJ whole genome shotgun (WGS) entry which is preliminary data.</text>
</comment>
<dbReference type="Proteomes" id="UP001469365">
    <property type="component" value="Unassembled WGS sequence"/>
</dbReference>
<keyword evidence="2" id="KW-1185">Reference proteome</keyword>
<dbReference type="InterPro" id="IPR027417">
    <property type="entry name" value="P-loop_NTPase"/>
</dbReference>
<evidence type="ECO:0000313" key="1">
    <source>
        <dbReference type="EMBL" id="MEK8130253.1"/>
    </source>
</evidence>
<organism evidence="1 2">
    <name type="scientific">Paenibacillus filicis</name>
    <dbReference type="NCBI Taxonomy" id="669464"/>
    <lineage>
        <taxon>Bacteria</taxon>
        <taxon>Bacillati</taxon>
        <taxon>Bacillota</taxon>
        <taxon>Bacilli</taxon>
        <taxon>Bacillales</taxon>
        <taxon>Paenibacillaceae</taxon>
        <taxon>Paenibacillus</taxon>
    </lineage>
</organism>
<protein>
    <recommendedName>
        <fullName evidence="3">UDP-N-acetylglucosamine kinase</fullName>
    </recommendedName>
</protein>